<gene>
    <name evidence="1" type="ORF">B296_00029540</name>
</gene>
<comment type="caution">
    <text evidence="1">The sequence shown here is derived from an EMBL/GenBank/DDBJ whole genome shotgun (WGS) entry which is preliminary data.</text>
</comment>
<organism evidence="1 2">
    <name type="scientific">Ensete ventricosum</name>
    <name type="common">Abyssinian banana</name>
    <name type="synonym">Musa ensete</name>
    <dbReference type="NCBI Taxonomy" id="4639"/>
    <lineage>
        <taxon>Eukaryota</taxon>
        <taxon>Viridiplantae</taxon>
        <taxon>Streptophyta</taxon>
        <taxon>Embryophyta</taxon>
        <taxon>Tracheophyta</taxon>
        <taxon>Spermatophyta</taxon>
        <taxon>Magnoliopsida</taxon>
        <taxon>Liliopsida</taxon>
        <taxon>Zingiberales</taxon>
        <taxon>Musaceae</taxon>
        <taxon>Ensete</taxon>
    </lineage>
</organism>
<dbReference type="Proteomes" id="UP000287651">
    <property type="component" value="Unassembled WGS sequence"/>
</dbReference>
<dbReference type="EMBL" id="AMZH03007443">
    <property type="protein sequence ID" value="RRT61313.1"/>
    <property type="molecule type" value="Genomic_DNA"/>
</dbReference>
<proteinExistence type="predicted"/>
<evidence type="ECO:0000313" key="2">
    <source>
        <dbReference type="Proteomes" id="UP000287651"/>
    </source>
</evidence>
<reference evidence="1 2" key="1">
    <citation type="journal article" date="2014" name="Agronomy (Basel)">
        <title>A Draft Genome Sequence for Ensete ventricosum, the Drought-Tolerant Tree Against Hunger.</title>
        <authorList>
            <person name="Harrison J."/>
            <person name="Moore K.A."/>
            <person name="Paszkiewicz K."/>
            <person name="Jones T."/>
            <person name="Grant M."/>
            <person name="Ambacheew D."/>
            <person name="Muzemil S."/>
            <person name="Studholme D.J."/>
        </authorList>
    </citation>
    <scope>NUCLEOTIDE SEQUENCE [LARGE SCALE GENOMIC DNA]</scope>
</reference>
<evidence type="ECO:0000313" key="1">
    <source>
        <dbReference type="EMBL" id="RRT61313.1"/>
    </source>
</evidence>
<dbReference type="AlphaFoldDB" id="A0A426ZBK3"/>
<name>A0A426ZBK3_ENSVE</name>
<protein>
    <submittedName>
        <fullName evidence="1">Uncharacterized protein</fullName>
    </submittedName>
</protein>
<sequence length="67" mass="7351">MARGSLVERGGRSIRLEPKDGVMERMIMHGSDDPRGWLTLGNDYGPHNHIVVCHQAPGARCDNRAVG</sequence>
<accession>A0A426ZBK3</accession>